<dbReference type="PANTHER" id="PTHR42756:SF1">
    <property type="entry name" value="TRANSCRIPTIONAL REPRESSOR OF EMRAB OPERON"/>
    <property type="match status" value="1"/>
</dbReference>
<dbReference type="AlphaFoldDB" id="A0A3S9B8F1"/>
<dbReference type="GO" id="GO:0003677">
    <property type="term" value="F:DNA binding"/>
    <property type="evidence" value="ECO:0007669"/>
    <property type="project" value="UniProtKB-KW"/>
</dbReference>
<protein>
    <submittedName>
        <fullName evidence="6">MarR family transcriptional regulator</fullName>
    </submittedName>
</protein>
<gene>
    <name evidence="6" type="ORF">D5400_19810</name>
</gene>
<dbReference type="Proteomes" id="UP000268192">
    <property type="component" value="Chromosome"/>
</dbReference>
<name>A0A3S9B8F1_9HYPH</name>
<sequence>MAKKDKPEKGKKKRDQETVADGTLSTTLMQTARAMRTLLARDLVDHGLYAGQEMVILSLAEADGKSPGVIAAELGVRAPTITKTVNRLMAQGFVEKRDNGSDGRRTEISLTARGQETLSSIRQATAGVEQALLAGLSGKETRQLAKLLKKLEENISETTAPQA</sequence>
<reference evidence="6 7" key="1">
    <citation type="submission" date="2018-09" db="EMBL/GenBank/DDBJ databases">
        <title>Marinorhizobium profundi gen. nov., sp. nov., isolated from a deep-sea sediment sample from the New Britain Trench and proposal of Marinorhizobiaceae fam. nov. in the order Rhizobiales of the class Alphaproteobacteria.</title>
        <authorList>
            <person name="Cao J."/>
        </authorList>
    </citation>
    <scope>NUCLEOTIDE SEQUENCE [LARGE SCALE GENOMIC DNA]</scope>
    <source>
        <strain evidence="6 7">WS11</strain>
    </source>
</reference>
<evidence type="ECO:0000313" key="6">
    <source>
        <dbReference type="EMBL" id="AZN73233.1"/>
    </source>
</evidence>
<dbReference type="InterPro" id="IPR036390">
    <property type="entry name" value="WH_DNA-bd_sf"/>
</dbReference>
<evidence type="ECO:0000256" key="3">
    <source>
        <dbReference type="ARBA" id="ARBA00023163"/>
    </source>
</evidence>
<dbReference type="Pfam" id="PF12802">
    <property type="entry name" value="MarR_2"/>
    <property type="match status" value="1"/>
</dbReference>
<dbReference type="RefSeq" id="WP_126011941.1">
    <property type="nucleotide sequence ID" value="NZ_CP032509.1"/>
</dbReference>
<dbReference type="PROSITE" id="PS50995">
    <property type="entry name" value="HTH_MARR_2"/>
    <property type="match status" value="1"/>
</dbReference>
<dbReference type="PANTHER" id="PTHR42756">
    <property type="entry name" value="TRANSCRIPTIONAL REGULATOR, MARR"/>
    <property type="match status" value="1"/>
</dbReference>
<evidence type="ECO:0000256" key="2">
    <source>
        <dbReference type="ARBA" id="ARBA00023125"/>
    </source>
</evidence>
<dbReference type="SUPFAM" id="SSF46785">
    <property type="entry name" value="Winged helix' DNA-binding domain"/>
    <property type="match status" value="1"/>
</dbReference>
<dbReference type="OrthoDB" id="8448256at2"/>
<feature type="domain" description="HTH marR-type" evidence="5">
    <location>
        <begin position="21"/>
        <end position="153"/>
    </location>
</feature>
<evidence type="ECO:0000256" key="1">
    <source>
        <dbReference type="ARBA" id="ARBA00023015"/>
    </source>
</evidence>
<organism evidence="6 7">
    <name type="scientific">Georhizobium profundi</name>
    <dbReference type="NCBI Taxonomy" id="2341112"/>
    <lineage>
        <taxon>Bacteria</taxon>
        <taxon>Pseudomonadati</taxon>
        <taxon>Pseudomonadota</taxon>
        <taxon>Alphaproteobacteria</taxon>
        <taxon>Hyphomicrobiales</taxon>
        <taxon>Rhizobiaceae</taxon>
        <taxon>Georhizobium</taxon>
    </lineage>
</organism>
<keyword evidence="3" id="KW-0804">Transcription</keyword>
<dbReference type="SMART" id="SM00347">
    <property type="entry name" value="HTH_MARR"/>
    <property type="match status" value="1"/>
</dbReference>
<dbReference type="GO" id="GO:0003700">
    <property type="term" value="F:DNA-binding transcription factor activity"/>
    <property type="evidence" value="ECO:0007669"/>
    <property type="project" value="InterPro"/>
</dbReference>
<accession>A0A3S9B8F1</accession>
<evidence type="ECO:0000256" key="4">
    <source>
        <dbReference type="SAM" id="MobiDB-lite"/>
    </source>
</evidence>
<dbReference type="InterPro" id="IPR036388">
    <property type="entry name" value="WH-like_DNA-bd_sf"/>
</dbReference>
<dbReference type="PRINTS" id="PR00598">
    <property type="entry name" value="HTHMARR"/>
</dbReference>
<dbReference type="InterPro" id="IPR000835">
    <property type="entry name" value="HTH_MarR-typ"/>
</dbReference>
<evidence type="ECO:0000313" key="7">
    <source>
        <dbReference type="Proteomes" id="UP000268192"/>
    </source>
</evidence>
<dbReference type="Gene3D" id="1.10.10.10">
    <property type="entry name" value="Winged helix-like DNA-binding domain superfamily/Winged helix DNA-binding domain"/>
    <property type="match status" value="1"/>
</dbReference>
<feature type="region of interest" description="Disordered" evidence="4">
    <location>
        <begin position="1"/>
        <end position="22"/>
    </location>
</feature>
<proteinExistence type="predicted"/>
<keyword evidence="7" id="KW-1185">Reference proteome</keyword>
<keyword evidence="1" id="KW-0805">Transcription regulation</keyword>
<dbReference type="KEGG" id="abaw:D5400_19810"/>
<keyword evidence="2" id="KW-0238">DNA-binding</keyword>
<dbReference type="EMBL" id="CP032509">
    <property type="protein sequence ID" value="AZN73233.1"/>
    <property type="molecule type" value="Genomic_DNA"/>
</dbReference>
<evidence type="ECO:0000259" key="5">
    <source>
        <dbReference type="PROSITE" id="PS50995"/>
    </source>
</evidence>